<evidence type="ECO:0000259" key="1">
    <source>
        <dbReference type="Pfam" id="PF00561"/>
    </source>
</evidence>
<protein>
    <submittedName>
        <fullName evidence="2">Alpha/beta fold hydrolase</fullName>
    </submittedName>
</protein>
<gene>
    <name evidence="2" type="ORF">ACH49W_32265</name>
</gene>
<dbReference type="PANTHER" id="PTHR43798">
    <property type="entry name" value="MONOACYLGLYCEROL LIPASE"/>
    <property type="match status" value="1"/>
</dbReference>
<dbReference type="PANTHER" id="PTHR43798:SF27">
    <property type="entry name" value="HYDROLASE ALPHA_BETA HYDROLASE FOLD FAMILY"/>
    <property type="match status" value="1"/>
</dbReference>
<dbReference type="EMBL" id="JBIRYO010000032">
    <property type="protein sequence ID" value="MFI2478062.1"/>
    <property type="molecule type" value="Genomic_DNA"/>
</dbReference>
<accession>A0ABW7XAM2</accession>
<dbReference type="InterPro" id="IPR050266">
    <property type="entry name" value="AB_hydrolase_sf"/>
</dbReference>
<dbReference type="Proteomes" id="UP001611415">
    <property type="component" value="Unassembled WGS sequence"/>
</dbReference>
<proteinExistence type="predicted"/>
<comment type="caution">
    <text evidence="2">The sequence shown here is derived from an EMBL/GenBank/DDBJ whole genome shotgun (WGS) entry which is preliminary data.</text>
</comment>
<dbReference type="Pfam" id="PF00561">
    <property type="entry name" value="Abhydrolase_1"/>
    <property type="match status" value="1"/>
</dbReference>
<keyword evidence="2" id="KW-0378">Hydrolase</keyword>
<name>A0ABW7XAM2_9NOCA</name>
<dbReference type="RefSeq" id="WP_397095494.1">
    <property type="nucleotide sequence ID" value="NZ_JBIRYO010000032.1"/>
</dbReference>
<dbReference type="InterPro" id="IPR000073">
    <property type="entry name" value="AB_hydrolase_1"/>
</dbReference>
<sequence>MAKVGEFRNDEARENYLRAYDAMEALWPLPATQVDIQTSFGPTHVRRSGSGPGTPIVLLHQFGGNGLVWHNVVEELAGDRVVYAPDTIGTAGRSIQTAPLNGEADFGAWFEEMLNGLGLERVHLAGYSHGSWHAALAALHASGRVASLTLIEPGGVFTRPKLGVLLKMIWFGMRGKSDENMRETMAWLSPGAVVGDLESACGKVALDGYRMRIGWARMLKDAELRSITVPTLVIFGGDTLVADTGLATRRIAANVPHGTTEIYPGTAHGILYQIPDRISRRILTFVQQHDRSEVR</sequence>
<evidence type="ECO:0000313" key="3">
    <source>
        <dbReference type="Proteomes" id="UP001611415"/>
    </source>
</evidence>
<reference evidence="2 3" key="1">
    <citation type="submission" date="2024-10" db="EMBL/GenBank/DDBJ databases">
        <title>The Natural Products Discovery Center: Release of the First 8490 Sequenced Strains for Exploring Actinobacteria Biosynthetic Diversity.</title>
        <authorList>
            <person name="Kalkreuter E."/>
            <person name="Kautsar S.A."/>
            <person name="Yang D."/>
            <person name="Bader C.D."/>
            <person name="Teijaro C.N."/>
            <person name="Fluegel L."/>
            <person name="Davis C.M."/>
            <person name="Simpson J.R."/>
            <person name="Lauterbach L."/>
            <person name="Steele A.D."/>
            <person name="Gui C."/>
            <person name="Meng S."/>
            <person name="Li G."/>
            <person name="Viehrig K."/>
            <person name="Ye F."/>
            <person name="Su P."/>
            <person name="Kiefer A.F."/>
            <person name="Nichols A."/>
            <person name="Cepeda A.J."/>
            <person name="Yan W."/>
            <person name="Fan B."/>
            <person name="Jiang Y."/>
            <person name="Adhikari A."/>
            <person name="Zheng C.-J."/>
            <person name="Schuster L."/>
            <person name="Cowan T.M."/>
            <person name="Smanski M.J."/>
            <person name="Chevrette M.G."/>
            <person name="De Carvalho L.P.S."/>
            <person name="Shen B."/>
        </authorList>
    </citation>
    <scope>NUCLEOTIDE SEQUENCE [LARGE SCALE GENOMIC DNA]</scope>
    <source>
        <strain evidence="2 3">NPDC019275</strain>
    </source>
</reference>
<organism evidence="2 3">
    <name type="scientific">Nocardia xishanensis</name>
    <dbReference type="NCBI Taxonomy" id="238964"/>
    <lineage>
        <taxon>Bacteria</taxon>
        <taxon>Bacillati</taxon>
        <taxon>Actinomycetota</taxon>
        <taxon>Actinomycetes</taxon>
        <taxon>Mycobacteriales</taxon>
        <taxon>Nocardiaceae</taxon>
        <taxon>Nocardia</taxon>
    </lineage>
</organism>
<dbReference type="SUPFAM" id="SSF53474">
    <property type="entry name" value="alpha/beta-Hydrolases"/>
    <property type="match status" value="1"/>
</dbReference>
<dbReference type="InterPro" id="IPR029058">
    <property type="entry name" value="AB_hydrolase_fold"/>
</dbReference>
<dbReference type="GO" id="GO:0016787">
    <property type="term" value="F:hydrolase activity"/>
    <property type="evidence" value="ECO:0007669"/>
    <property type="project" value="UniProtKB-KW"/>
</dbReference>
<feature type="domain" description="AB hydrolase-1" evidence="1">
    <location>
        <begin position="55"/>
        <end position="157"/>
    </location>
</feature>
<dbReference type="Gene3D" id="3.40.50.1820">
    <property type="entry name" value="alpha/beta hydrolase"/>
    <property type="match status" value="1"/>
</dbReference>
<keyword evidence="3" id="KW-1185">Reference proteome</keyword>
<evidence type="ECO:0000313" key="2">
    <source>
        <dbReference type="EMBL" id="MFI2478062.1"/>
    </source>
</evidence>